<dbReference type="PANTHER" id="PTHR45656">
    <property type="entry name" value="PROTEIN CBR-CLEC-78"/>
    <property type="match status" value="1"/>
</dbReference>
<evidence type="ECO:0000313" key="5">
    <source>
        <dbReference type="Proteomes" id="UP000694865"/>
    </source>
</evidence>
<dbReference type="InterPro" id="IPR051277">
    <property type="entry name" value="SEZ6_CSMD_C4BPB_Regulators"/>
</dbReference>
<dbReference type="SMART" id="SM00032">
    <property type="entry name" value="CCP"/>
    <property type="match status" value="1"/>
</dbReference>
<dbReference type="PANTHER" id="PTHR45656:SF2">
    <property type="entry name" value="SEIZURE 6-LIKE PROTEIN 2"/>
    <property type="match status" value="1"/>
</dbReference>
<proteinExistence type="predicted"/>
<evidence type="ECO:0000259" key="4">
    <source>
        <dbReference type="PROSITE" id="PS50923"/>
    </source>
</evidence>
<organism evidence="5 6">
    <name type="scientific">Saccoglossus kowalevskii</name>
    <name type="common">Acorn worm</name>
    <dbReference type="NCBI Taxonomy" id="10224"/>
    <lineage>
        <taxon>Eukaryota</taxon>
        <taxon>Metazoa</taxon>
        <taxon>Hemichordata</taxon>
        <taxon>Enteropneusta</taxon>
        <taxon>Harrimaniidae</taxon>
        <taxon>Saccoglossus</taxon>
    </lineage>
</organism>
<dbReference type="Pfam" id="PF00084">
    <property type="entry name" value="Sushi"/>
    <property type="match status" value="1"/>
</dbReference>
<reference evidence="6" key="1">
    <citation type="submission" date="2025-08" db="UniProtKB">
        <authorList>
            <consortium name="RefSeq"/>
        </authorList>
    </citation>
    <scope>IDENTIFICATION</scope>
    <source>
        <tissue evidence="6">Testes</tissue>
    </source>
</reference>
<dbReference type="SUPFAM" id="SSF49899">
    <property type="entry name" value="Concanavalin A-like lectins/glucanases"/>
    <property type="match status" value="1"/>
</dbReference>
<keyword evidence="1" id="KW-0677">Repeat</keyword>
<keyword evidence="5" id="KW-1185">Reference proteome</keyword>
<feature type="domain" description="Sushi" evidence="4">
    <location>
        <begin position="8"/>
        <end position="65"/>
    </location>
</feature>
<evidence type="ECO:0000256" key="1">
    <source>
        <dbReference type="ARBA" id="ARBA00022737"/>
    </source>
</evidence>
<sequence length="297" mass="32768">MYSCEADIDCLDPGSPDNGYQVGVSSFVHGSTVEFKCDLGYELIGVSQLTCSNRKWDTELPQCQGQQKDGIMAFANSGGFVPDYYWDLSGKCSINDNDPTLCSFSCADGKVYSVVGDLNGELFTSQAALTEAPTNSPHRCAYQSNGDSVVNFGNFEGECLSRIADCPGTTKGISISVWLKINQALNTGERYYFSSGAHSRSGRGVALFSDSNSDIDLRFQVNEDAINFPWFVDIPFPDNVWFHAVFTFVQYTRLVAYIDGVEVARSETPDTSTFLLSWQYKCKSHYISLHCVNVLTL</sequence>
<dbReference type="InterPro" id="IPR013320">
    <property type="entry name" value="ConA-like_dom_sf"/>
</dbReference>
<dbReference type="GeneID" id="102800562"/>
<dbReference type="CDD" id="cd00033">
    <property type="entry name" value="CCP"/>
    <property type="match status" value="1"/>
</dbReference>
<name>A0ABM0LUJ2_SACKO</name>
<dbReference type="Pfam" id="PF13385">
    <property type="entry name" value="Laminin_G_3"/>
    <property type="match status" value="1"/>
</dbReference>
<dbReference type="Proteomes" id="UP000694865">
    <property type="component" value="Unplaced"/>
</dbReference>
<protein>
    <submittedName>
        <fullName evidence="6">Uncharacterized protein LOC102800562</fullName>
    </submittedName>
</protein>
<dbReference type="InterPro" id="IPR035976">
    <property type="entry name" value="Sushi/SCR/CCP_sf"/>
</dbReference>
<dbReference type="PROSITE" id="PS50923">
    <property type="entry name" value="SUSHI"/>
    <property type="match status" value="1"/>
</dbReference>
<dbReference type="RefSeq" id="XP_006811433.1">
    <property type="nucleotide sequence ID" value="XM_006811370.1"/>
</dbReference>
<keyword evidence="2" id="KW-1015">Disulfide bond</keyword>
<dbReference type="InterPro" id="IPR000436">
    <property type="entry name" value="Sushi_SCR_CCP_dom"/>
</dbReference>
<dbReference type="Gene3D" id="2.60.120.200">
    <property type="match status" value="1"/>
</dbReference>
<evidence type="ECO:0000256" key="2">
    <source>
        <dbReference type="ARBA" id="ARBA00023157"/>
    </source>
</evidence>
<dbReference type="SUPFAM" id="SSF57535">
    <property type="entry name" value="Complement control module/SCR domain"/>
    <property type="match status" value="1"/>
</dbReference>
<comment type="caution">
    <text evidence="3">Lacks conserved residue(s) required for the propagation of feature annotation.</text>
</comment>
<evidence type="ECO:0000313" key="6">
    <source>
        <dbReference type="RefSeq" id="XP_006811433.1"/>
    </source>
</evidence>
<gene>
    <name evidence="6" type="primary">LOC102800562</name>
</gene>
<evidence type="ECO:0000256" key="3">
    <source>
        <dbReference type="PROSITE-ProRule" id="PRU00302"/>
    </source>
</evidence>
<keyword evidence="3" id="KW-0768">Sushi</keyword>
<dbReference type="Gene3D" id="2.10.70.10">
    <property type="entry name" value="Complement Module, domain 1"/>
    <property type="match status" value="1"/>
</dbReference>
<accession>A0ABM0LUJ2</accession>